<gene>
    <name evidence="1" type="ORF">GQR91_11425</name>
    <name evidence="2" type="ORF">SAMN05216557_102246</name>
</gene>
<dbReference type="OrthoDB" id="7469780at2"/>
<dbReference type="Proteomes" id="UP000323502">
    <property type="component" value="Unassembled WGS sequence"/>
</dbReference>
<evidence type="ECO:0000313" key="2">
    <source>
        <dbReference type="EMBL" id="SDF11976.1"/>
    </source>
</evidence>
<reference evidence="2 3" key="1">
    <citation type="submission" date="2016-10" db="EMBL/GenBank/DDBJ databases">
        <authorList>
            <person name="Varghese N."/>
            <person name="Submissions S."/>
        </authorList>
    </citation>
    <scope>NUCLEOTIDE SEQUENCE [LARGE SCALE GENOMIC DNA]</scope>
    <source>
        <strain evidence="2 3">S7-754</strain>
    </source>
</reference>
<organism evidence="2 3">
    <name type="scientific">Sphingomonas carotinifaciens</name>
    <dbReference type="NCBI Taxonomy" id="1166323"/>
    <lineage>
        <taxon>Bacteria</taxon>
        <taxon>Pseudomonadati</taxon>
        <taxon>Pseudomonadota</taxon>
        <taxon>Alphaproteobacteria</taxon>
        <taxon>Sphingomonadales</taxon>
        <taxon>Sphingomonadaceae</taxon>
        <taxon>Sphingomonas</taxon>
    </lineage>
</organism>
<dbReference type="RefSeq" id="WP_112382492.1">
    <property type="nucleotide sequence ID" value="NZ_FNBI01000002.1"/>
</dbReference>
<proteinExistence type="predicted"/>
<dbReference type="InterPro" id="IPR029058">
    <property type="entry name" value="AB_hydrolase_fold"/>
</dbReference>
<name>A0A1G7IHG8_9SPHN</name>
<keyword evidence="3" id="KW-1185">Reference proteome</keyword>
<sequence length="193" mass="20722">MALALTTRDPFSIITLPGGGEAGAPAWDRLLAWPVRGDAELPFTATSAAQRNLWAARLDEAVAQADRAVLLVAQGASCAAAAWWARLSPSQYVDRVAGAFLFMPDGADGRDTLFASPAAPLPFPSVVVTEREGEDAMASFARSCGSRLLAVPHAAEPRQPTMWRHAQRMIERVAAGIVEYDMRVIHAFAPPER</sequence>
<reference evidence="1 4" key="2">
    <citation type="submission" date="2019-12" db="EMBL/GenBank/DDBJ databases">
        <authorList>
            <person name="Zheng J."/>
        </authorList>
    </citation>
    <scope>NUCLEOTIDE SEQUENCE [LARGE SCALE GENOMIC DNA]</scope>
    <source>
        <strain evidence="1 4">DSM 27347</strain>
    </source>
</reference>
<evidence type="ECO:0000313" key="1">
    <source>
        <dbReference type="EMBL" id="MWC44257.1"/>
    </source>
</evidence>
<dbReference type="GO" id="GO:0016787">
    <property type="term" value="F:hydrolase activity"/>
    <property type="evidence" value="ECO:0007669"/>
    <property type="project" value="InterPro"/>
</dbReference>
<dbReference type="Proteomes" id="UP000436801">
    <property type="component" value="Unassembled WGS sequence"/>
</dbReference>
<evidence type="ECO:0000313" key="3">
    <source>
        <dbReference type="Proteomes" id="UP000323502"/>
    </source>
</evidence>
<dbReference type="InterPro" id="IPR010662">
    <property type="entry name" value="RBBP9/YdeN"/>
</dbReference>
<evidence type="ECO:0008006" key="5">
    <source>
        <dbReference type="Google" id="ProtNLM"/>
    </source>
</evidence>
<dbReference type="Gene3D" id="3.40.50.1820">
    <property type="entry name" value="alpha/beta hydrolase"/>
    <property type="match status" value="1"/>
</dbReference>
<dbReference type="EMBL" id="FNBI01000002">
    <property type="protein sequence ID" value="SDF11976.1"/>
    <property type="molecule type" value="Genomic_DNA"/>
</dbReference>
<dbReference type="EMBL" id="WSUT01000005">
    <property type="protein sequence ID" value="MWC44257.1"/>
    <property type="molecule type" value="Genomic_DNA"/>
</dbReference>
<dbReference type="AlphaFoldDB" id="A0A1G7IHG8"/>
<dbReference type="Pfam" id="PF06821">
    <property type="entry name" value="Ser_hydrolase"/>
    <property type="match status" value="1"/>
</dbReference>
<protein>
    <recommendedName>
        <fullName evidence="5">Serine hydrolase family protein</fullName>
    </recommendedName>
</protein>
<evidence type="ECO:0000313" key="4">
    <source>
        <dbReference type="Proteomes" id="UP000436801"/>
    </source>
</evidence>
<accession>A0A1G7IHG8</accession>